<accession>A0A1Y1ZYB8</accession>
<comment type="caution">
    <text evidence="2">The sequence shown here is derived from an EMBL/GenBank/DDBJ whole genome shotgun (WGS) entry which is preliminary data.</text>
</comment>
<name>A0A1Y1ZYB8_9PLEO</name>
<gene>
    <name evidence="2" type="ORF">BCR34DRAFT_598489</name>
</gene>
<proteinExistence type="predicted"/>
<dbReference type="STRING" id="1231657.A0A1Y1ZYB8"/>
<evidence type="ECO:0000313" key="3">
    <source>
        <dbReference type="Proteomes" id="UP000193144"/>
    </source>
</evidence>
<protein>
    <submittedName>
        <fullName evidence="2">Uncharacterized protein</fullName>
    </submittedName>
</protein>
<sequence>MYFLLATLFLLPSPTITHPLRFEPATVPSWNFIALGPKPGYATILNSCHYPLHVYSKPPQNPLGITSLIPDTNATILPGAIHEEELHPAYSSSDVSFQVSRNPKSATQATEFNYMLTAEGSVTYWMSVMHCTNPINKYDADACPGHEAGLQAVGSDGKQGCDVLRCMPGQICMDTVTYTLSNPSRDVQCQKGAGVAFEACAGLRPFGGYYNQ</sequence>
<evidence type="ECO:0000256" key="1">
    <source>
        <dbReference type="SAM" id="SignalP"/>
    </source>
</evidence>
<feature type="signal peptide" evidence="1">
    <location>
        <begin position="1"/>
        <end position="17"/>
    </location>
</feature>
<dbReference type="Proteomes" id="UP000193144">
    <property type="component" value="Unassembled WGS sequence"/>
</dbReference>
<dbReference type="EMBL" id="MCFA01000026">
    <property type="protein sequence ID" value="ORY15246.1"/>
    <property type="molecule type" value="Genomic_DNA"/>
</dbReference>
<organism evidence="2 3">
    <name type="scientific">Clohesyomyces aquaticus</name>
    <dbReference type="NCBI Taxonomy" id="1231657"/>
    <lineage>
        <taxon>Eukaryota</taxon>
        <taxon>Fungi</taxon>
        <taxon>Dikarya</taxon>
        <taxon>Ascomycota</taxon>
        <taxon>Pezizomycotina</taxon>
        <taxon>Dothideomycetes</taxon>
        <taxon>Pleosporomycetidae</taxon>
        <taxon>Pleosporales</taxon>
        <taxon>Lindgomycetaceae</taxon>
        <taxon>Clohesyomyces</taxon>
    </lineage>
</organism>
<keyword evidence="3" id="KW-1185">Reference proteome</keyword>
<dbReference type="OrthoDB" id="5144514at2759"/>
<reference evidence="2 3" key="1">
    <citation type="submission" date="2016-07" db="EMBL/GenBank/DDBJ databases">
        <title>Pervasive Adenine N6-methylation of Active Genes in Fungi.</title>
        <authorList>
            <consortium name="DOE Joint Genome Institute"/>
            <person name="Mondo S.J."/>
            <person name="Dannebaum R.O."/>
            <person name="Kuo R.C."/>
            <person name="Labutti K."/>
            <person name="Haridas S."/>
            <person name="Kuo A."/>
            <person name="Salamov A."/>
            <person name="Ahrendt S.R."/>
            <person name="Lipzen A."/>
            <person name="Sullivan W."/>
            <person name="Andreopoulos W.B."/>
            <person name="Clum A."/>
            <person name="Lindquist E."/>
            <person name="Daum C."/>
            <person name="Ramamoorthy G.K."/>
            <person name="Gryganskyi A."/>
            <person name="Culley D."/>
            <person name="Magnuson J.K."/>
            <person name="James T.Y."/>
            <person name="O'Malley M.A."/>
            <person name="Stajich J.E."/>
            <person name="Spatafora J.W."/>
            <person name="Visel A."/>
            <person name="Grigoriev I.V."/>
        </authorList>
    </citation>
    <scope>NUCLEOTIDE SEQUENCE [LARGE SCALE GENOMIC DNA]</scope>
    <source>
        <strain evidence="2 3">CBS 115471</strain>
    </source>
</reference>
<evidence type="ECO:0000313" key="2">
    <source>
        <dbReference type="EMBL" id="ORY15246.1"/>
    </source>
</evidence>
<keyword evidence="1" id="KW-0732">Signal</keyword>
<feature type="chain" id="PRO_5012847374" evidence="1">
    <location>
        <begin position="18"/>
        <end position="212"/>
    </location>
</feature>
<dbReference type="AlphaFoldDB" id="A0A1Y1ZYB8"/>